<accession>A0A5N1IS00</accession>
<keyword evidence="2" id="KW-0328">Glycosyltransferase</keyword>
<dbReference type="InterPro" id="IPR029494">
    <property type="entry name" value="DarT"/>
</dbReference>
<comment type="caution">
    <text evidence="8">The sequence shown here is derived from an EMBL/GenBank/DDBJ whole genome shotgun (WGS) entry which is preliminary data.</text>
</comment>
<dbReference type="EMBL" id="VTWT01000006">
    <property type="protein sequence ID" value="KAA9332691.1"/>
    <property type="molecule type" value="Genomic_DNA"/>
</dbReference>
<dbReference type="GO" id="GO:0016757">
    <property type="term" value="F:glycosyltransferase activity"/>
    <property type="evidence" value="ECO:0007669"/>
    <property type="project" value="UniProtKB-KW"/>
</dbReference>
<keyword evidence="5 6" id="KW-0238">DNA-binding</keyword>
<evidence type="ECO:0000256" key="2">
    <source>
        <dbReference type="ARBA" id="ARBA00022676"/>
    </source>
</evidence>
<organism evidence="8 9">
    <name type="scientific">Adhaeribacter soli</name>
    <dbReference type="NCBI Taxonomy" id="2607655"/>
    <lineage>
        <taxon>Bacteria</taxon>
        <taxon>Pseudomonadati</taxon>
        <taxon>Bacteroidota</taxon>
        <taxon>Cytophagia</taxon>
        <taxon>Cytophagales</taxon>
        <taxon>Hymenobacteraceae</taxon>
        <taxon>Adhaeribacter</taxon>
    </lineage>
</organism>
<keyword evidence="9" id="KW-1185">Reference proteome</keyword>
<evidence type="ECO:0000256" key="4">
    <source>
        <dbReference type="ARBA" id="ARBA00022695"/>
    </source>
</evidence>
<dbReference type="Pfam" id="PF14487">
    <property type="entry name" value="DarT"/>
    <property type="match status" value="1"/>
</dbReference>
<dbReference type="GO" id="GO:0016779">
    <property type="term" value="F:nucleotidyltransferase activity"/>
    <property type="evidence" value="ECO:0007669"/>
    <property type="project" value="UniProtKB-KW"/>
</dbReference>
<protein>
    <submittedName>
        <fullName evidence="8">DUF4433 domain-containing protein</fullName>
    </submittedName>
</protein>
<dbReference type="PROSITE" id="PS52018">
    <property type="entry name" value="DART"/>
    <property type="match status" value="1"/>
</dbReference>
<gene>
    <name evidence="8" type="ORF">F0P94_11830</name>
</gene>
<dbReference type="AlphaFoldDB" id="A0A5N1IS00"/>
<evidence type="ECO:0000256" key="5">
    <source>
        <dbReference type="ARBA" id="ARBA00023125"/>
    </source>
</evidence>
<dbReference type="RefSeq" id="WP_150904104.1">
    <property type="nucleotide sequence ID" value="NZ_VTWT01000006.1"/>
</dbReference>
<evidence type="ECO:0000313" key="9">
    <source>
        <dbReference type="Proteomes" id="UP000326570"/>
    </source>
</evidence>
<keyword evidence="1 6" id="KW-1277">Toxin-antitoxin system</keyword>
<proteinExistence type="inferred from homology"/>
<name>A0A5N1IS00_9BACT</name>
<reference evidence="8 9" key="1">
    <citation type="submission" date="2019-09" db="EMBL/GenBank/DDBJ databases">
        <title>Genome sequence of Adhaeribacter sp. M2.</title>
        <authorList>
            <person name="Srinivasan S."/>
        </authorList>
    </citation>
    <scope>NUCLEOTIDE SEQUENCE [LARGE SCALE GENOMIC DNA]</scope>
    <source>
        <strain evidence="8 9">M2</strain>
    </source>
</reference>
<evidence type="ECO:0000256" key="6">
    <source>
        <dbReference type="PROSITE-ProRule" id="PRU01362"/>
    </source>
</evidence>
<evidence type="ECO:0000256" key="3">
    <source>
        <dbReference type="ARBA" id="ARBA00022679"/>
    </source>
</evidence>
<comment type="similarity">
    <text evidence="6">Belongs to the DarT ADP-ribosyltransferase family.</text>
</comment>
<comment type="caution">
    <text evidence="6">Lacks conserved residue(s) required for the propagation of feature annotation.</text>
</comment>
<evidence type="ECO:0000259" key="7">
    <source>
        <dbReference type="PROSITE" id="PS52018"/>
    </source>
</evidence>
<evidence type="ECO:0000313" key="8">
    <source>
        <dbReference type="EMBL" id="KAA9332691.1"/>
    </source>
</evidence>
<dbReference type="Proteomes" id="UP000326570">
    <property type="component" value="Unassembled WGS sequence"/>
</dbReference>
<keyword evidence="3" id="KW-0808">Transferase</keyword>
<dbReference type="GO" id="GO:0003677">
    <property type="term" value="F:DNA binding"/>
    <property type="evidence" value="ECO:0007669"/>
    <property type="project" value="UniProtKB-UniRule"/>
</dbReference>
<keyword evidence="4" id="KW-0548">Nucleotidyltransferase</keyword>
<feature type="domain" description="DarT" evidence="7">
    <location>
        <begin position="20"/>
        <end position="222"/>
    </location>
</feature>
<evidence type="ECO:0000256" key="1">
    <source>
        <dbReference type="ARBA" id="ARBA00022649"/>
    </source>
</evidence>
<sequence>MDNKTDFDHFERQISSKGIEYLVHFTPTINLLSILENGFLYSRAYLEQLDIYQTDILDFVEFTDKVRYDDKNYINLSLSFPNYFLFNKFRERTSDQPHIQWCVLKINPKYIYQKETLFAVTNAASNCAKKQYGISGDLRKFEQLFQDNLTINSFSGSRIASRGNLKAKYPTDVQAEILVKDMIKYDDVLEVCFKDAKDLASAKAALGYLGTEKFVIDESLFTSQRN</sequence>